<reference evidence="1 2" key="1">
    <citation type="submission" date="2016-11" db="EMBL/GenBank/DDBJ databases">
        <authorList>
            <person name="Jaros S."/>
            <person name="Januszkiewicz K."/>
            <person name="Wedrychowicz H."/>
        </authorList>
    </citation>
    <scope>NUCLEOTIDE SEQUENCE [LARGE SCALE GENOMIC DNA]</scope>
    <source>
        <strain evidence="1 2">CECT 7868</strain>
    </source>
</reference>
<dbReference type="InterPro" id="IPR006439">
    <property type="entry name" value="HAD-SF_hydro_IA"/>
</dbReference>
<dbReference type="Proteomes" id="UP000184608">
    <property type="component" value="Unassembled WGS sequence"/>
</dbReference>
<dbReference type="SUPFAM" id="SSF56784">
    <property type="entry name" value="HAD-like"/>
    <property type="match status" value="1"/>
</dbReference>
<dbReference type="AlphaFoldDB" id="A0A1M6CZL8"/>
<dbReference type="CDD" id="cd07527">
    <property type="entry name" value="HAD_ScGPP-like"/>
    <property type="match status" value="1"/>
</dbReference>
<dbReference type="InterPro" id="IPR023198">
    <property type="entry name" value="PGP-like_dom2"/>
</dbReference>
<keyword evidence="2" id="KW-1185">Reference proteome</keyword>
<dbReference type="Gene3D" id="1.10.150.240">
    <property type="entry name" value="Putative phosphatase, domain 2"/>
    <property type="match status" value="1"/>
</dbReference>
<dbReference type="Pfam" id="PF00702">
    <property type="entry name" value="Hydrolase"/>
    <property type="match status" value="1"/>
</dbReference>
<dbReference type="GO" id="GO:0043136">
    <property type="term" value="F:sn-glycerol 3-phosphatase activity"/>
    <property type="evidence" value="ECO:0007669"/>
    <property type="project" value="TreeGrafter"/>
</dbReference>
<organism evidence="1 2">
    <name type="scientific">Vibrio aerogenes CECT 7868</name>
    <dbReference type="NCBI Taxonomy" id="1216006"/>
    <lineage>
        <taxon>Bacteria</taxon>
        <taxon>Pseudomonadati</taxon>
        <taxon>Pseudomonadota</taxon>
        <taxon>Gammaproteobacteria</taxon>
        <taxon>Vibrionales</taxon>
        <taxon>Vibrionaceae</taxon>
        <taxon>Vibrio</taxon>
    </lineage>
</organism>
<dbReference type="SFLD" id="SFLDS00003">
    <property type="entry name" value="Haloacid_Dehalogenase"/>
    <property type="match status" value="1"/>
</dbReference>
<gene>
    <name evidence="1" type="primary">yfbT</name>
    <name evidence="1" type="ORF">VA7868_04101</name>
</gene>
<dbReference type="EMBL" id="FQXZ01000046">
    <property type="protein sequence ID" value="SHI66311.1"/>
    <property type="molecule type" value="Genomic_DNA"/>
</dbReference>
<dbReference type="PANTHER" id="PTHR43481">
    <property type="entry name" value="FRUCTOSE-1-PHOSPHATE PHOSPHATASE"/>
    <property type="match status" value="1"/>
</dbReference>
<evidence type="ECO:0000313" key="2">
    <source>
        <dbReference type="Proteomes" id="UP000184608"/>
    </source>
</evidence>
<evidence type="ECO:0000313" key="1">
    <source>
        <dbReference type="EMBL" id="SHI66311.1"/>
    </source>
</evidence>
<dbReference type="InterPro" id="IPR051806">
    <property type="entry name" value="HAD-like_SPP"/>
</dbReference>
<dbReference type="PRINTS" id="PR00413">
    <property type="entry name" value="HADHALOGNASE"/>
</dbReference>
<dbReference type="EC" id="3.1.3.23" evidence="1"/>
<dbReference type="InterPro" id="IPR023214">
    <property type="entry name" value="HAD_sf"/>
</dbReference>
<dbReference type="PANTHER" id="PTHR43481:SF4">
    <property type="entry name" value="GLYCEROL-1-PHOSPHATE PHOSPHOHYDROLASE 1-RELATED"/>
    <property type="match status" value="1"/>
</dbReference>
<sequence>MKTIPCKGCLFDLDGTLIDSMAAVNRSWSALALRHGLVPDEVLSVIHGRPASESVAELLAGKPDIIQSEIEWLKKQETEDTAGITPLPGAISMLNNLTEKQIPWAIVTSGSEPVAQARIAAAGIPRPQILITADQIKQGKPNPEPYLLGASRLNLQPAECLVFEDAIAGVKSGLAAQSTVIGLLTHATPDMLMNVECIQDYRQVTIHKTEHGADILIQ</sequence>
<dbReference type="InterPro" id="IPR036412">
    <property type="entry name" value="HAD-like_sf"/>
</dbReference>
<dbReference type="NCBIfam" id="TIGR01509">
    <property type="entry name" value="HAD-SF-IA-v3"/>
    <property type="match status" value="1"/>
</dbReference>
<dbReference type="GO" id="GO:0050308">
    <property type="term" value="F:sugar-phosphatase activity"/>
    <property type="evidence" value="ECO:0007669"/>
    <property type="project" value="UniProtKB-EC"/>
</dbReference>
<dbReference type="SFLD" id="SFLDG01129">
    <property type="entry name" value="C1.5:_HAD__Beta-PGM__Phosphata"/>
    <property type="match status" value="1"/>
</dbReference>
<name>A0A1M6CZL8_9VIBR</name>
<dbReference type="Gene3D" id="3.40.50.1000">
    <property type="entry name" value="HAD superfamily/HAD-like"/>
    <property type="match status" value="1"/>
</dbReference>
<dbReference type="STRING" id="1216006.VA7868_04101"/>
<dbReference type="RefSeq" id="WP_281250471.1">
    <property type="nucleotide sequence ID" value="NZ_FQXZ01000046.1"/>
</dbReference>
<protein>
    <submittedName>
        <fullName evidence="1">Sugar phosphatase YfbT</fullName>
        <ecNumber evidence="1">3.1.3.23</ecNumber>
    </submittedName>
</protein>
<keyword evidence="1" id="KW-0378">Hydrolase</keyword>
<accession>A0A1M6CZL8</accession>
<proteinExistence type="predicted"/>